<name>A0A6H1ZAF2_9ZZZZ</name>
<protein>
    <submittedName>
        <fullName evidence="1">Uncharacterized protein</fullName>
    </submittedName>
</protein>
<reference evidence="1" key="1">
    <citation type="submission" date="2020-03" db="EMBL/GenBank/DDBJ databases">
        <title>The deep terrestrial virosphere.</title>
        <authorList>
            <person name="Holmfeldt K."/>
            <person name="Nilsson E."/>
            <person name="Simone D."/>
            <person name="Lopez-Fernandez M."/>
            <person name="Wu X."/>
            <person name="de Brujin I."/>
            <person name="Lundin D."/>
            <person name="Andersson A."/>
            <person name="Bertilsson S."/>
            <person name="Dopson M."/>
        </authorList>
    </citation>
    <scope>NUCLEOTIDE SEQUENCE</scope>
    <source>
        <strain evidence="1">TM448A00108</strain>
        <strain evidence="2">TM448B00355</strain>
    </source>
</reference>
<sequence>MKLICDHAQVCTLKTCYHQDIHDEFNRCDNYTYFYKGSEVTCKPIKEDEQMEYVLGKNLISRKSVYDTLPKNCKEALEIYENFEHRFKFSLGFDEAIPLGSVIDFLKDKPQKVTDWFVEKGFLAKKLEETYSIGDRFMKEGALNEYILGAIDFNTVALINLTTGNRYSASVVNNIRRITEEELAKITPYAKFTRVHKRK</sequence>
<accession>A0A6H1ZAF2</accession>
<gene>
    <name evidence="1" type="ORF">TM448A00108_0038</name>
    <name evidence="2" type="ORF">TM448B00355_0011</name>
</gene>
<organism evidence="1">
    <name type="scientific">viral metagenome</name>
    <dbReference type="NCBI Taxonomy" id="1070528"/>
    <lineage>
        <taxon>unclassified sequences</taxon>
        <taxon>metagenomes</taxon>
        <taxon>organismal metagenomes</taxon>
    </lineage>
</organism>
<proteinExistence type="predicted"/>
<dbReference type="AlphaFoldDB" id="A0A6H1ZAF2"/>
<evidence type="ECO:0000313" key="1">
    <source>
        <dbReference type="EMBL" id="QJA44411.1"/>
    </source>
</evidence>
<evidence type="ECO:0000313" key="2">
    <source>
        <dbReference type="EMBL" id="QJH95158.1"/>
    </source>
</evidence>
<dbReference type="EMBL" id="MT143976">
    <property type="protein sequence ID" value="QJA44411.1"/>
    <property type="molecule type" value="Genomic_DNA"/>
</dbReference>
<dbReference type="EMBL" id="MT144614">
    <property type="protein sequence ID" value="QJH95158.1"/>
    <property type="molecule type" value="Genomic_DNA"/>
</dbReference>